<dbReference type="Proteomes" id="UP000321570">
    <property type="component" value="Unassembled WGS sequence"/>
</dbReference>
<dbReference type="GO" id="GO:0046872">
    <property type="term" value="F:metal ion binding"/>
    <property type="evidence" value="ECO:0007669"/>
    <property type="project" value="UniProtKB-KW"/>
</dbReference>
<dbReference type="FunFam" id="3.90.1150.10:FF:000002">
    <property type="entry name" value="Cysteine desulfurase IscS"/>
    <property type="match status" value="1"/>
</dbReference>
<accession>A0A564YW21</accession>
<dbReference type="Gene3D" id="3.90.1150.10">
    <property type="entry name" value="Aspartate Aminotransferase, domain 1"/>
    <property type="match status" value="1"/>
</dbReference>
<dbReference type="GO" id="GO:0030170">
    <property type="term" value="F:pyridoxal phosphate binding"/>
    <property type="evidence" value="ECO:0007669"/>
    <property type="project" value="InterPro"/>
</dbReference>
<protein>
    <recommendedName>
        <fullName evidence="3">cysteine desulfurase</fullName>
        <ecNumber evidence="3">2.8.1.7</ecNumber>
    </recommendedName>
</protein>
<dbReference type="GO" id="GO:0051536">
    <property type="term" value="F:iron-sulfur cluster binding"/>
    <property type="evidence" value="ECO:0007669"/>
    <property type="project" value="UniProtKB-KW"/>
</dbReference>
<reference evidence="11 12" key="1">
    <citation type="submission" date="2019-07" db="EMBL/GenBank/DDBJ databases">
        <authorList>
            <person name="Jastrzebski P J."/>
            <person name="Paukszto L."/>
            <person name="Jastrzebski P J."/>
        </authorList>
    </citation>
    <scope>NUCLEOTIDE SEQUENCE [LARGE SCALE GENOMIC DNA]</scope>
    <source>
        <strain evidence="11 12">WMS-il1</strain>
    </source>
</reference>
<dbReference type="HAMAP" id="MF_00331">
    <property type="entry name" value="Cys_desulf_IscS"/>
    <property type="match status" value="1"/>
</dbReference>
<dbReference type="GO" id="GO:0099128">
    <property type="term" value="C:mitochondrial [2Fe-2S] assembly complex"/>
    <property type="evidence" value="ECO:0007669"/>
    <property type="project" value="UniProtKB-ARBA"/>
</dbReference>
<evidence type="ECO:0000256" key="4">
    <source>
        <dbReference type="ARBA" id="ARBA00022679"/>
    </source>
</evidence>
<gene>
    <name evidence="11" type="ORF">WMSIL1_LOCUS9974</name>
</gene>
<evidence type="ECO:0000256" key="2">
    <source>
        <dbReference type="ARBA" id="ARBA00006490"/>
    </source>
</evidence>
<dbReference type="PANTHER" id="PTHR11601">
    <property type="entry name" value="CYSTEINE DESULFURYLASE FAMILY MEMBER"/>
    <property type="match status" value="1"/>
</dbReference>
<keyword evidence="7" id="KW-0408">Iron</keyword>
<dbReference type="Gene3D" id="3.40.640.10">
    <property type="entry name" value="Type I PLP-dependent aspartate aminotransferase-like (Major domain)"/>
    <property type="match status" value="1"/>
</dbReference>
<comment type="similarity">
    <text evidence="2">Belongs to the class-V pyridoxal-phosphate-dependent aminotransferase family. NifS/IscS subfamily.</text>
</comment>
<evidence type="ECO:0000313" key="11">
    <source>
        <dbReference type="EMBL" id="VUZ51199.1"/>
    </source>
</evidence>
<dbReference type="AlphaFoldDB" id="A0A564YW21"/>
<dbReference type="GO" id="GO:0031071">
    <property type="term" value="F:cysteine desulfurase activity"/>
    <property type="evidence" value="ECO:0007669"/>
    <property type="project" value="UniProtKB-EC"/>
</dbReference>
<organism evidence="11 12">
    <name type="scientific">Hymenolepis diminuta</name>
    <name type="common">Rat tapeworm</name>
    <dbReference type="NCBI Taxonomy" id="6216"/>
    <lineage>
        <taxon>Eukaryota</taxon>
        <taxon>Metazoa</taxon>
        <taxon>Spiralia</taxon>
        <taxon>Lophotrochozoa</taxon>
        <taxon>Platyhelminthes</taxon>
        <taxon>Cestoda</taxon>
        <taxon>Eucestoda</taxon>
        <taxon>Cyclophyllidea</taxon>
        <taxon>Hymenolepididae</taxon>
        <taxon>Hymenolepis</taxon>
    </lineage>
</organism>
<dbReference type="InterPro" id="IPR010240">
    <property type="entry name" value="Cys_deSase_IscS"/>
</dbReference>
<keyword evidence="8" id="KW-0411">Iron-sulfur</keyword>
<dbReference type="NCBIfam" id="NF010611">
    <property type="entry name" value="PRK14012.1"/>
    <property type="match status" value="1"/>
</dbReference>
<dbReference type="PANTHER" id="PTHR11601:SF34">
    <property type="entry name" value="CYSTEINE DESULFURASE"/>
    <property type="match status" value="1"/>
</dbReference>
<dbReference type="GO" id="GO:0044571">
    <property type="term" value="P:[2Fe-2S] cluster assembly"/>
    <property type="evidence" value="ECO:0007669"/>
    <property type="project" value="InterPro"/>
</dbReference>
<evidence type="ECO:0000313" key="12">
    <source>
        <dbReference type="Proteomes" id="UP000321570"/>
    </source>
</evidence>
<dbReference type="InterPro" id="IPR015422">
    <property type="entry name" value="PyrdxlP-dep_Trfase_small"/>
</dbReference>
<evidence type="ECO:0000256" key="9">
    <source>
        <dbReference type="RuleBase" id="RU004504"/>
    </source>
</evidence>
<dbReference type="InterPro" id="IPR020578">
    <property type="entry name" value="Aminotrans_V_PyrdxlP_BS"/>
</dbReference>
<evidence type="ECO:0000259" key="10">
    <source>
        <dbReference type="Pfam" id="PF00266"/>
    </source>
</evidence>
<dbReference type="InterPro" id="IPR015421">
    <property type="entry name" value="PyrdxlP-dep_Trfase_major"/>
</dbReference>
<evidence type="ECO:0000256" key="5">
    <source>
        <dbReference type="ARBA" id="ARBA00022723"/>
    </source>
</evidence>
<dbReference type="InterPro" id="IPR000192">
    <property type="entry name" value="Aminotrans_V_dom"/>
</dbReference>
<dbReference type="EC" id="2.8.1.7" evidence="3"/>
<dbReference type="PIRSF" id="PIRSF005572">
    <property type="entry name" value="NifS"/>
    <property type="match status" value="1"/>
</dbReference>
<evidence type="ECO:0000256" key="8">
    <source>
        <dbReference type="ARBA" id="ARBA00023014"/>
    </source>
</evidence>
<dbReference type="SUPFAM" id="SSF53383">
    <property type="entry name" value="PLP-dependent transferases"/>
    <property type="match status" value="1"/>
</dbReference>
<dbReference type="FunFam" id="3.40.640.10:FF:000003">
    <property type="entry name" value="Cysteine desulfurase IscS"/>
    <property type="match status" value="1"/>
</dbReference>
<evidence type="ECO:0000256" key="7">
    <source>
        <dbReference type="ARBA" id="ARBA00023004"/>
    </source>
</evidence>
<feature type="domain" description="Aminotransferase class V" evidence="10">
    <location>
        <begin position="39"/>
        <end position="400"/>
    </location>
</feature>
<dbReference type="NCBIfam" id="TIGR02006">
    <property type="entry name" value="IscS"/>
    <property type="match status" value="1"/>
</dbReference>
<dbReference type="EMBL" id="CABIJS010000432">
    <property type="protein sequence ID" value="VUZ51199.1"/>
    <property type="molecule type" value="Genomic_DNA"/>
</dbReference>
<evidence type="ECO:0000256" key="6">
    <source>
        <dbReference type="ARBA" id="ARBA00022898"/>
    </source>
</evidence>
<evidence type="ECO:0000256" key="1">
    <source>
        <dbReference type="ARBA" id="ARBA00001933"/>
    </source>
</evidence>
<sequence length="436" mass="48374">MSLSCPLPRLIAYRPLRLLSSITKRFSSSIPKEARRPLYFDLQATSPLDPRVLDAMLPFLVYSFGNPHSNTHMYGWESEKGVEKARAEVAELINADPKEIVFTSGATESNNLSIKGVSRFYASKKRHIITSQIEHKCVLDSCRAVENEGFKVTYLPVQKNGLVNPEDVERAIQPDTSLVSIMTVNNEIGVLQPIEDIAKICRSKNVFFHTDAAQAIGKIPMDVNKMNIDLMSISGHKLYGPKGVGALYVRRRPRVRLEPIISGGGQERGLRSGTLPAPIVVGFGAACRIAKAEMQNDAAHIKKLYDRLLNGITSQLEEVILNGDPDRRYYGCCNLSFAFVEGESLLAALKNIALSSGSACTSASLEPSYVLRAIGTEEDLAHSSIRFGLGRFTTEDEVDYTVREVVKHVQSLRNISPLWEMHMEGIDLKTIKWSQH</sequence>
<keyword evidence="6" id="KW-0663">Pyridoxal phosphate</keyword>
<dbReference type="InterPro" id="IPR015424">
    <property type="entry name" value="PyrdxlP-dep_Trfase"/>
</dbReference>
<dbReference type="Pfam" id="PF00266">
    <property type="entry name" value="Aminotran_5"/>
    <property type="match status" value="1"/>
</dbReference>
<keyword evidence="4" id="KW-0808">Transferase</keyword>
<comment type="cofactor">
    <cofactor evidence="1 9">
        <name>pyridoxal 5'-phosphate</name>
        <dbReference type="ChEBI" id="CHEBI:597326"/>
    </cofactor>
</comment>
<dbReference type="PROSITE" id="PS00595">
    <property type="entry name" value="AA_TRANSFER_CLASS_5"/>
    <property type="match status" value="1"/>
</dbReference>
<keyword evidence="5" id="KW-0479">Metal-binding</keyword>
<dbReference type="GO" id="GO:0005634">
    <property type="term" value="C:nucleus"/>
    <property type="evidence" value="ECO:0007669"/>
    <property type="project" value="TreeGrafter"/>
</dbReference>
<dbReference type="InterPro" id="IPR016454">
    <property type="entry name" value="Cysteine_dSase"/>
</dbReference>
<proteinExistence type="inferred from homology"/>
<evidence type="ECO:0000256" key="3">
    <source>
        <dbReference type="ARBA" id="ARBA00012239"/>
    </source>
</evidence>
<keyword evidence="12" id="KW-1185">Reference proteome</keyword>
<name>A0A564YW21_HYMDI</name>